<keyword evidence="2" id="KW-1185">Reference proteome</keyword>
<feature type="non-terminal residue" evidence="1">
    <location>
        <position position="1"/>
    </location>
</feature>
<protein>
    <submittedName>
        <fullName evidence="1">Uncharacterized protein</fullName>
    </submittedName>
</protein>
<gene>
    <name evidence="1" type="ORF">PYCCODRAFT_1354597</name>
</gene>
<evidence type="ECO:0000313" key="1">
    <source>
        <dbReference type="EMBL" id="OSC97324.1"/>
    </source>
</evidence>
<sequence length="163" mass="19237">PSHEGIEWNELVDRDAKEAADLPLERDECSLAHARHLLSVQMKADWREEYRRSPTYAGRHFLRLRAFDPPNHVSSPALKEFGHSRTAMARYCRAILDHAPLGSFRRRFFPHEPVDCSTCGVLQDREHVLLKCSRYRRWWELQGEFEFLQRINAYSDLAAFIRE</sequence>
<dbReference type="AlphaFoldDB" id="A0A1Y2I871"/>
<reference evidence="1 2" key="1">
    <citation type="journal article" date="2015" name="Biotechnol. Biofuels">
        <title>Enhanced degradation of softwood versus hardwood by the white-rot fungus Pycnoporus coccineus.</title>
        <authorList>
            <person name="Couturier M."/>
            <person name="Navarro D."/>
            <person name="Chevret D."/>
            <person name="Henrissat B."/>
            <person name="Piumi F."/>
            <person name="Ruiz-Duenas F.J."/>
            <person name="Martinez A.T."/>
            <person name="Grigoriev I.V."/>
            <person name="Riley R."/>
            <person name="Lipzen A."/>
            <person name="Berrin J.G."/>
            <person name="Master E.R."/>
            <person name="Rosso M.N."/>
        </authorList>
    </citation>
    <scope>NUCLEOTIDE SEQUENCE [LARGE SCALE GENOMIC DNA]</scope>
    <source>
        <strain evidence="1 2">BRFM310</strain>
    </source>
</reference>
<proteinExistence type="predicted"/>
<name>A0A1Y2I871_TRAC3</name>
<feature type="non-terminal residue" evidence="1">
    <location>
        <position position="163"/>
    </location>
</feature>
<dbReference type="EMBL" id="KZ084153">
    <property type="protein sequence ID" value="OSC97324.1"/>
    <property type="molecule type" value="Genomic_DNA"/>
</dbReference>
<dbReference type="OrthoDB" id="2740572at2759"/>
<dbReference type="Proteomes" id="UP000193067">
    <property type="component" value="Unassembled WGS sequence"/>
</dbReference>
<accession>A0A1Y2I871</accession>
<organism evidence="1 2">
    <name type="scientific">Trametes coccinea (strain BRFM310)</name>
    <name type="common">Pycnoporus coccineus</name>
    <dbReference type="NCBI Taxonomy" id="1353009"/>
    <lineage>
        <taxon>Eukaryota</taxon>
        <taxon>Fungi</taxon>
        <taxon>Dikarya</taxon>
        <taxon>Basidiomycota</taxon>
        <taxon>Agaricomycotina</taxon>
        <taxon>Agaricomycetes</taxon>
        <taxon>Polyporales</taxon>
        <taxon>Polyporaceae</taxon>
        <taxon>Trametes</taxon>
    </lineage>
</organism>
<evidence type="ECO:0000313" key="2">
    <source>
        <dbReference type="Proteomes" id="UP000193067"/>
    </source>
</evidence>
<dbReference type="STRING" id="1353009.A0A1Y2I871"/>